<feature type="region of interest" description="Disordered" evidence="1">
    <location>
        <begin position="2142"/>
        <end position="2169"/>
    </location>
</feature>
<organism evidence="3">
    <name type="scientific">Schistocephalus solidus</name>
    <name type="common">Tapeworm</name>
    <dbReference type="NCBI Taxonomy" id="70667"/>
    <lineage>
        <taxon>Eukaryota</taxon>
        <taxon>Metazoa</taxon>
        <taxon>Spiralia</taxon>
        <taxon>Lophotrochozoa</taxon>
        <taxon>Platyhelminthes</taxon>
        <taxon>Cestoda</taxon>
        <taxon>Eucestoda</taxon>
        <taxon>Diphyllobothriidea</taxon>
        <taxon>Diphyllobothriidae</taxon>
        <taxon>Schistocephalus</taxon>
    </lineage>
</organism>
<sequence length="2302" mass="250080">KMFLVASIIPSLETIKAHCASEKWQFLLLSTIETLGILESEAEVKKLPIYKVREKILASLQMALESSNPKLNQDALDGFEAFLNCDELYDERDTPTEESHLTFQFIGAVWPCNVFSESLQANLLKLLLKLGLSQRGCLNMQSMLSIIQICIDTFIKFNSSHGKDAVAASRTTLVQVLQAFVLKKRGLSPTELVQSTQLVFASLPQPESPLSESELQILGVLKYLTDQLLPENITNHNRTALLLYLDAIRTVVAHLPVSIVGRRAFLNILWQRLCPALMRLLGNQKEERGLTSTCGTEAVVTGDLNRGSACSIAPPDSDADSCRVIYDIFVHLTLLVGSIQELRPMLESVYHRMLLYPPISHRHDAIRAITKLLSRPEGVLCVTGPLYSMPSLHGLGLQQVQNGECDLEKSDQPPLTSDNNSSSSNKNKRDSSQTPAQPSFRLLTIILDSLHACSSVTSNYPLICASVKCSAAIISSLSALSKGEGLDCELIGPIVKQFGQHGNSSASHSPSSSAPKLQRTTSCSPEVSIDTSLPRTLDVDRWAAHDFLLSLMKVVSSLVSAQSLREIDKILISFSSNYCAGKRSSASDRIFGSTDMDSLLDAPINDPAGTLLNADAVYAASIAALALNYRLLEAGFYSRSSGRLAGRIMREEQFLNSLLNAGLLLYVSEAWVSQVYRGICKQDILGIGGLVLGRSEDVSSNQRGACLIKFLADYDGITWRPERPTAESECTSDVALTSAGCLLVSSILDFGWDSLVETLTNAVAAAGMKVSDRDSLLSLGPQFAKLFAGSSAQPTSAEDPVRKRSFAASFSLFVSLLSGDFSASVKHSRAAELGAALLNSLFSLQELARLACRLGGTSIGADSLQSRCGRVFALLMETTRVATTADCARSSHRLHSASALSLDAILSSALELGCQCADCWVHLFRACELVDELEYAYFSTDGISNSTHPTECRYSPTVSLPDMVTDFCRQNSGDTGITAGVGGLLTEEQTGYVLGHLSQSVDRIFQQSTDRLPMPILLAFLDRLLHVSIKNISSRYLLPANSGDLLRRPKSFPVFGRHPSGLSNSLTQGAAALAARIRGHNTESTRLGAGNTKTSPLLIDRLAQLLLYAIRSTDRSLLALLLLWMPASQHFVDACCFSTAATAPALQSDASEGGGGVDQAQQLFVSHRALSALHECIIALVSARPELPYFSANETFCKPFELLLRLEMCDGELQDRIICCISEVVEAGSSCLHSGWRPIFAALRSIKVAFLVEGQRHMLDGVSAVGCRSGSRPLSLGPVEGTADEKSEVLNLTTMDFMIEGTVAAATDATTSRQRISTVLEIFEIFLTAKDLVVFCEIAVDCVRCLLRYLSAGELQSTNNWDREDCFVSESQGVVEADAGSAADETTVTTSAAPVRQGTEDMLVSSSADTRRSSASAAEDSSRVEASCSLCFSTLPLLTRCCQVLQVVWSSGLNHVIRFARRHAHLASGGAPQFNFLPTIRSCASRPLQERLKLITPWFPTQRLLEPTLSCTEQPSELPKLWSLRSLDELDKPSGVLHLWLLLLDGVITASWQCNPRVQRSVFEEFTHMLDLAVRGLSDESCQARLTCVSTSVDEVVSSAAQVNGDGEEQSLSVLIGPTFAVFVVNHVLLPKLQIAVDEFAASTMQGQVCLPSDERQIIVSISHDRLLLSKLCLLIGQTTQLIGTLFSRFQSSGNIERVVGFDLMLHQTLRILVECASLRSEKLSRLSVSCFRHLMLSISARLTSSQWDLAANHFEEVFRVCLFPLHTLTTVHETTARRSPTSVPVGDTSGLQVSNLRPVSTTSETEERDRLRQLTLHLFQLDEQRQACVEDVPADVASQVPSSGDADDSTVPLQLRSQVLTFDLSVYPLSTCSLERPPVETISFEELVCSLLNLRLLMQLIGELSLVDVSVIPESIHRLVAVYPDAVLNSSDDPDDGFEVPIAECHSRSGLMKCASLETRIRLMNCLCASYSACFDFDQCSDLKIIFQRLLNLPSAANLYQQTNLSYALLQLILLQFIETGVSGEACAHLMSAVRAAYTAFDANFDKLTSSHFRCLPFVAGARTAASPLVWLRQFSCVLPVVDSEQALCSLLAGLATYTAQFYLYLLRSDPGNGGSMSKSPFRRIHSVSVTGSLGLLSNGKPSAINSSDGSFKTPASESESADKPNRRFSQKLDSIRDLFHVKSSHSTGARKVGSPPCLHTADASTSTLCPDDQGMQDTEARRYCAAQLLVAMSDSFLAYANPANGPTAVASLHAVFTENVARLIAVADHVSLRRALANWFMRLVNPQVDSPTVSVASATS</sequence>
<gene>
    <name evidence="3" type="ORF">TR140041</name>
</gene>
<feature type="domain" description="Mon2/Sec7/BIG1-like HDS" evidence="2">
    <location>
        <begin position="1184"/>
        <end position="1245"/>
    </location>
</feature>
<dbReference type="Pfam" id="PF09324">
    <property type="entry name" value="Sec7-like_HDS"/>
    <property type="match status" value="1"/>
</dbReference>
<proteinExistence type="predicted"/>
<feature type="compositionally biased region" description="Low complexity" evidence="1">
    <location>
        <begin position="504"/>
        <end position="515"/>
    </location>
</feature>
<dbReference type="InterPro" id="IPR015403">
    <property type="entry name" value="Mon2/Sec7/BIG1-like_HDS"/>
</dbReference>
<reference evidence="3" key="1">
    <citation type="submission" date="2016-01" db="EMBL/GenBank/DDBJ databases">
        <title>Reference transcriptome for the parasite Schistocephalus solidus: insights into the molecular evolution of parasitism.</title>
        <authorList>
            <person name="Hebert F.O."/>
            <person name="Grambauer S."/>
            <person name="Barber I."/>
            <person name="Landry C.R."/>
            <person name="Aubin-Horth N."/>
        </authorList>
    </citation>
    <scope>NUCLEOTIDE SEQUENCE</scope>
</reference>
<name>A0A0X3P277_SCHSO</name>
<feature type="region of interest" description="Disordered" evidence="1">
    <location>
        <begin position="2188"/>
        <end position="2209"/>
    </location>
</feature>
<feature type="compositionally biased region" description="Polar residues" evidence="1">
    <location>
        <begin position="518"/>
        <end position="528"/>
    </location>
</feature>
<feature type="compositionally biased region" description="Polar residues" evidence="1">
    <location>
        <begin position="2142"/>
        <end position="2160"/>
    </location>
</feature>
<evidence type="ECO:0000313" key="3">
    <source>
        <dbReference type="EMBL" id="JAP43927.1"/>
    </source>
</evidence>
<feature type="non-terminal residue" evidence="3">
    <location>
        <position position="1"/>
    </location>
</feature>
<dbReference type="EMBL" id="GEEE01019298">
    <property type="protein sequence ID" value="JAP43927.1"/>
    <property type="molecule type" value="Transcribed_RNA"/>
</dbReference>
<accession>A0A0X3P277</accession>
<evidence type="ECO:0000256" key="1">
    <source>
        <dbReference type="SAM" id="MobiDB-lite"/>
    </source>
</evidence>
<protein>
    <recommendedName>
        <fullName evidence="2">Mon2/Sec7/BIG1-like HDS domain-containing protein</fullName>
    </recommendedName>
</protein>
<feature type="region of interest" description="Disordered" evidence="1">
    <location>
        <begin position="501"/>
        <end position="528"/>
    </location>
</feature>
<evidence type="ECO:0000259" key="2">
    <source>
        <dbReference type="Pfam" id="PF09324"/>
    </source>
</evidence>
<feature type="region of interest" description="Disordered" evidence="1">
    <location>
        <begin position="406"/>
        <end position="436"/>
    </location>
</feature>